<reference evidence="3" key="1">
    <citation type="journal article" date="2019" name="Int. J. Syst. Evol. Microbiol.">
        <title>The Global Catalogue of Microorganisms (GCM) 10K type strain sequencing project: providing services to taxonomists for standard genome sequencing and annotation.</title>
        <authorList>
            <consortium name="The Broad Institute Genomics Platform"/>
            <consortium name="The Broad Institute Genome Sequencing Center for Infectious Disease"/>
            <person name="Wu L."/>
            <person name="Ma J."/>
        </authorList>
    </citation>
    <scope>NUCLEOTIDE SEQUENCE [LARGE SCALE GENOMIC DNA]</scope>
    <source>
        <strain evidence="3">JCM 31696</strain>
    </source>
</reference>
<keyword evidence="1" id="KW-1133">Transmembrane helix</keyword>
<accession>A0ABW3CKY0</accession>
<evidence type="ECO:0000313" key="3">
    <source>
        <dbReference type="Proteomes" id="UP001597083"/>
    </source>
</evidence>
<name>A0ABW3CKY0_9ACTN</name>
<feature type="transmembrane region" description="Helical" evidence="1">
    <location>
        <begin position="20"/>
        <end position="41"/>
    </location>
</feature>
<evidence type="ECO:0000256" key="1">
    <source>
        <dbReference type="SAM" id="Phobius"/>
    </source>
</evidence>
<comment type="caution">
    <text evidence="2">The sequence shown here is derived from an EMBL/GenBank/DDBJ whole genome shotgun (WGS) entry which is preliminary data.</text>
</comment>
<gene>
    <name evidence="2" type="ORF">ACFQ07_20685</name>
</gene>
<dbReference type="EMBL" id="JBHTIR010003096">
    <property type="protein sequence ID" value="MFD0854667.1"/>
    <property type="molecule type" value="Genomic_DNA"/>
</dbReference>
<feature type="non-terminal residue" evidence="2">
    <location>
        <position position="92"/>
    </location>
</feature>
<organism evidence="2 3">
    <name type="scientific">Actinomadura adrarensis</name>
    <dbReference type="NCBI Taxonomy" id="1819600"/>
    <lineage>
        <taxon>Bacteria</taxon>
        <taxon>Bacillati</taxon>
        <taxon>Actinomycetota</taxon>
        <taxon>Actinomycetes</taxon>
        <taxon>Streptosporangiales</taxon>
        <taxon>Thermomonosporaceae</taxon>
        <taxon>Actinomadura</taxon>
    </lineage>
</organism>
<sequence length="92" mass="10160">MPIGVAMESVQESYVRKWSVVGWMTRAALLAILSTSGLLVLTHTTPREATPGQLVDDLRQGRVGHLEHPGGESDFPAGERQVRWSTGLLTWY</sequence>
<dbReference type="Proteomes" id="UP001597083">
    <property type="component" value="Unassembled WGS sequence"/>
</dbReference>
<keyword evidence="1" id="KW-0812">Transmembrane</keyword>
<keyword evidence="1" id="KW-0472">Membrane</keyword>
<proteinExistence type="predicted"/>
<keyword evidence="3" id="KW-1185">Reference proteome</keyword>
<evidence type="ECO:0000313" key="2">
    <source>
        <dbReference type="EMBL" id="MFD0854667.1"/>
    </source>
</evidence>
<protein>
    <submittedName>
        <fullName evidence="2">Uncharacterized protein</fullName>
    </submittedName>
</protein>